<feature type="compositionally biased region" description="Low complexity" evidence="1">
    <location>
        <begin position="41"/>
        <end position="71"/>
    </location>
</feature>
<feature type="transmembrane region" description="Helical" evidence="2">
    <location>
        <begin position="12"/>
        <end position="30"/>
    </location>
</feature>
<accession>A0A0G1HZS8</accession>
<evidence type="ECO:0000256" key="1">
    <source>
        <dbReference type="SAM" id="MobiDB-lite"/>
    </source>
</evidence>
<protein>
    <submittedName>
        <fullName evidence="3">Uncharacterized protein</fullName>
    </submittedName>
</protein>
<evidence type="ECO:0000256" key="2">
    <source>
        <dbReference type="SAM" id="Phobius"/>
    </source>
</evidence>
<dbReference type="EMBL" id="LCIJ01000022">
    <property type="protein sequence ID" value="KKT52078.1"/>
    <property type="molecule type" value="Genomic_DNA"/>
</dbReference>
<dbReference type="Proteomes" id="UP000034752">
    <property type="component" value="Unassembled WGS sequence"/>
</dbReference>
<evidence type="ECO:0000313" key="3">
    <source>
        <dbReference type="EMBL" id="KKT52078.1"/>
    </source>
</evidence>
<keyword evidence="2" id="KW-1133">Transmembrane helix</keyword>
<reference evidence="3 4" key="1">
    <citation type="journal article" date="2015" name="Nature">
        <title>rRNA introns, odd ribosomes, and small enigmatic genomes across a large radiation of phyla.</title>
        <authorList>
            <person name="Brown C.T."/>
            <person name="Hug L.A."/>
            <person name="Thomas B.C."/>
            <person name="Sharon I."/>
            <person name="Castelle C.J."/>
            <person name="Singh A."/>
            <person name="Wilkins M.J."/>
            <person name="Williams K.H."/>
            <person name="Banfield J.F."/>
        </authorList>
    </citation>
    <scope>NUCLEOTIDE SEQUENCE [LARGE SCALE GENOMIC DNA]</scope>
</reference>
<dbReference type="AlphaFoldDB" id="A0A0G1HZS8"/>
<name>A0A0G1HZS8_UNCK3</name>
<keyword evidence="2" id="KW-0812">Transmembrane</keyword>
<evidence type="ECO:0000313" key="4">
    <source>
        <dbReference type="Proteomes" id="UP000034752"/>
    </source>
</evidence>
<keyword evidence="2" id="KW-0472">Membrane</keyword>
<sequence length="255" mass="27842">MQHISNGMKKHNIAWIGLSLVLMIVLVGAGCQRRPADDTDNTANTVVNNTTDNSTVNNISNTVTPPTNTIPPSGLPTDPLAILADLKQEFKDANEAISSLVIYGEQKTDLVLTIVSSKFINTLSDSGLDTNWFIYTSPSDVSNFYLVNMPRPRATKPYKRIIMPKTDFAFDFDVLAIPLEQWKKSYVDALVKAEELGGAKFRSEHKTFEVSTILAYPAAGNQQLSWSVTYKATDGTAALLKVQVNATSGEGVVVQ</sequence>
<comment type="caution">
    <text evidence="3">The sequence shown here is derived from an EMBL/GenBank/DDBJ whole genome shotgun (WGS) entry which is preliminary data.</text>
</comment>
<proteinExistence type="predicted"/>
<organism evidence="3 4">
    <name type="scientific">candidate division Kazan bacterium GW2011_GWA1_44_22</name>
    <dbReference type="NCBI Taxonomy" id="1620410"/>
    <lineage>
        <taxon>Bacteria</taxon>
        <taxon>Bacteria division Kazan-3B-28</taxon>
    </lineage>
</organism>
<gene>
    <name evidence="3" type="ORF">VE96_C0022G0010</name>
</gene>
<feature type="region of interest" description="Disordered" evidence="1">
    <location>
        <begin position="35"/>
        <end position="71"/>
    </location>
</feature>